<dbReference type="Proteomes" id="UP000009022">
    <property type="component" value="Unassembled WGS sequence"/>
</dbReference>
<dbReference type="KEGG" id="tad:TRIADDRAFT_57920"/>
<reference evidence="2 3" key="1">
    <citation type="journal article" date="2008" name="Nature">
        <title>The Trichoplax genome and the nature of placozoans.</title>
        <authorList>
            <person name="Srivastava M."/>
            <person name="Begovic E."/>
            <person name="Chapman J."/>
            <person name="Putnam N.H."/>
            <person name="Hellsten U."/>
            <person name="Kawashima T."/>
            <person name="Kuo A."/>
            <person name="Mitros T."/>
            <person name="Salamov A."/>
            <person name="Carpenter M.L."/>
            <person name="Signorovitch A.Y."/>
            <person name="Moreno M.A."/>
            <person name="Kamm K."/>
            <person name="Grimwood J."/>
            <person name="Schmutz J."/>
            <person name="Shapiro H."/>
            <person name="Grigoriev I.V."/>
            <person name="Buss L.W."/>
            <person name="Schierwater B."/>
            <person name="Dellaporta S.L."/>
            <person name="Rokhsar D.S."/>
        </authorList>
    </citation>
    <scope>NUCLEOTIDE SEQUENCE [LARGE SCALE GENOMIC DNA]</scope>
    <source>
        <strain evidence="2 3">Grell-BS-1999</strain>
    </source>
</reference>
<feature type="compositionally biased region" description="Polar residues" evidence="1">
    <location>
        <begin position="32"/>
        <end position="58"/>
    </location>
</feature>
<sequence length="140" mass="15854">MDGKKALMRFTFLADADEGFRPRCSSEPVPKTYSTPLSASLNSNYSHQNSTECNSSSTDSEHVFDISSSHENSNSQRVNGLDLSSTGRTVYAVASPSVVRRSNRFITDAFTNFSKWIKPWKWKARKTSQFLQEKSIRKLF</sequence>
<protein>
    <submittedName>
        <fullName evidence="2">Uncharacterized protein</fullName>
    </submittedName>
</protein>
<name>B3S244_TRIAD</name>
<gene>
    <name evidence="2" type="ORF">TRIADDRAFT_57920</name>
</gene>
<dbReference type="InParanoid" id="B3S244"/>
<dbReference type="HOGENOM" id="CLU_1837672_0_0_1"/>
<accession>B3S244</accession>
<dbReference type="CTD" id="6755491"/>
<keyword evidence="3" id="KW-1185">Reference proteome</keyword>
<evidence type="ECO:0000313" key="2">
    <source>
        <dbReference type="EMBL" id="EDV23050.1"/>
    </source>
</evidence>
<dbReference type="EMBL" id="DS985247">
    <property type="protein sequence ID" value="EDV23050.1"/>
    <property type="molecule type" value="Genomic_DNA"/>
</dbReference>
<evidence type="ECO:0000313" key="3">
    <source>
        <dbReference type="Proteomes" id="UP000009022"/>
    </source>
</evidence>
<feature type="region of interest" description="Disordered" evidence="1">
    <location>
        <begin position="23"/>
        <end position="81"/>
    </location>
</feature>
<proteinExistence type="predicted"/>
<organism evidence="2 3">
    <name type="scientific">Trichoplax adhaerens</name>
    <name type="common">Trichoplax reptans</name>
    <dbReference type="NCBI Taxonomy" id="10228"/>
    <lineage>
        <taxon>Eukaryota</taxon>
        <taxon>Metazoa</taxon>
        <taxon>Placozoa</taxon>
        <taxon>Uniplacotomia</taxon>
        <taxon>Trichoplacea</taxon>
        <taxon>Trichoplacidae</taxon>
        <taxon>Trichoplax</taxon>
    </lineage>
</organism>
<dbReference type="GeneID" id="6755491"/>
<evidence type="ECO:0000256" key="1">
    <source>
        <dbReference type="SAM" id="MobiDB-lite"/>
    </source>
</evidence>
<dbReference type="RefSeq" id="XP_002113960.1">
    <property type="nucleotide sequence ID" value="XM_002113924.1"/>
</dbReference>
<feature type="compositionally biased region" description="Polar residues" evidence="1">
    <location>
        <begin position="66"/>
        <end position="81"/>
    </location>
</feature>
<dbReference type="AlphaFoldDB" id="B3S244"/>